<keyword evidence="1" id="KW-0732">Signal</keyword>
<reference evidence="2 3" key="1">
    <citation type="submission" date="2015-09" db="EMBL/GenBank/DDBJ databases">
        <title>Host preference determinants of Valsa canker pathogens revealed by comparative genomics.</title>
        <authorList>
            <person name="Yin Z."/>
            <person name="Huang L."/>
        </authorList>
    </citation>
    <scope>NUCLEOTIDE SEQUENCE [LARGE SCALE GENOMIC DNA]</scope>
    <source>
        <strain evidence="2 3">03-1</strain>
    </source>
</reference>
<feature type="signal peptide" evidence="1">
    <location>
        <begin position="1"/>
        <end position="21"/>
    </location>
</feature>
<dbReference type="EMBL" id="LKEA01000081">
    <property type="protein sequence ID" value="ROV88315.1"/>
    <property type="molecule type" value="Genomic_DNA"/>
</dbReference>
<organism evidence="2 3">
    <name type="scientific">Cytospora schulzeri</name>
    <dbReference type="NCBI Taxonomy" id="448051"/>
    <lineage>
        <taxon>Eukaryota</taxon>
        <taxon>Fungi</taxon>
        <taxon>Dikarya</taxon>
        <taxon>Ascomycota</taxon>
        <taxon>Pezizomycotina</taxon>
        <taxon>Sordariomycetes</taxon>
        <taxon>Sordariomycetidae</taxon>
        <taxon>Diaporthales</taxon>
        <taxon>Cytosporaceae</taxon>
        <taxon>Cytospora</taxon>
    </lineage>
</organism>
<comment type="caution">
    <text evidence="2">The sequence shown here is derived from an EMBL/GenBank/DDBJ whole genome shotgun (WGS) entry which is preliminary data.</text>
</comment>
<dbReference type="AlphaFoldDB" id="A0A423VBI9"/>
<feature type="chain" id="PRO_5019199530" evidence="1">
    <location>
        <begin position="22"/>
        <end position="201"/>
    </location>
</feature>
<evidence type="ECO:0000256" key="1">
    <source>
        <dbReference type="SAM" id="SignalP"/>
    </source>
</evidence>
<evidence type="ECO:0000313" key="2">
    <source>
        <dbReference type="EMBL" id="ROV88315.1"/>
    </source>
</evidence>
<proteinExistence type="predicted"/>
<protein>
    <submittedName>
        <fullName evidence="2">Uncharacterized protein</fullName>
    </submittedName>
</protein>
<gene>
    <name evidence="2" type="ORF">VMCG_10484</name>
</gene>
<evidence type="ECO:0000313" key="3">
    <source>
        <dbReference type="Proteomes" id="UP000283895"/>
    </source>
</evidence>
<accession>A0A423VBI9</accession>
<dbReference type="Proteomes" id="UP000283895">
    <property type="component" value="Unassembled WGS sequence"/>
</dbReference>
<name>A0A423VBI9_9PEZI</name>
<dbReference type="OrthoDB" id="5192388at2759"/>
<keyword evidence="3" id="KW-1185">Reference proteome</keyword>
<sequence>MPSPVNMIVLAFLLMMGTVNANSLMFYSSADSCDIDSDHIGCFMHPAGVCCSSHAPFCVNLMLGLGASSPGNEYTQYFVHQTNCQLSKNGGSYCTQGGPDNTASCCIDMPPGGGDGNTCSAFWMDGNTGATAHGWKEDTNGDGGCMDPNYMSYNDGSGMKRIFLPNGTLQNALEAYKHEDFSALAGYKTLVEVMGNDIGVV</sequence>